<accession>A0A2S5G7J6</accession>
<protein>
    <recommendedName>
        <fullName evidence="3">ATP-grasp domain-containing protein</fullName>
    </recommendedName>
</protein>
<evidence type="ECO:0000313" key="2">
    <source>
        <dbReference type="Proteomes" id="UP000239047"/>
    </source>
</evidence>
<sequence>MKKRLGKWLQYILLSKHPALSKFIPETALFTVENLTDLLKRYESVYLKNDRGGQGKGIFKVYKNKDGLYCFNGYTLNGEKIKMDVKKIEEFEPVLHPINRFGGYLVQEGIPSLTPTGLPLSIRVHVQLLKGEWVIGGMYGKVATEETTSSGVINSHRGAELMTIDTLLSEHLGMDDKKKNDLINCIKEVSIIAAGVAATAVPQIEYGIDFGISKCMDPVLFEINTSPGVGNFSKVGNGEMRKQIKAIRSMHLKG</sequence>
<dbReference type="RefSeq" id="WP_104059565.1">
    <property type="nucleotide sequence ID" value="NZ_PREZ01000008.1"/>
</dbReference>
<dbReference type="OrthoDB" id="7869153at2"/>
<dbReference type="InterPro" id="IPR026838">
    <property type="entry name" value="YheC/D"/>
</dbReference>
<reference evidence="1 2" key="1">
    <citation type="submission" date="2018-02" db="EMBL/GenBank/DDBJ databases">
        <title>Jeotgalibacillus proteolyticum sp. nov. a protease producing bacterium isolated from ocean sediments of Laizhou Bay.</title>
        <authorList>
            <person name="Li Y."/>
        </authorList>
    </citation>
    <scope>NUCLEOTIDE SEQUENCE [LARGE SCALE GENOMIC DNA]</scope>
    <source>
        <strain evidence="1 2">22-7</strain>
    </source>
</reference>
<gene>
    <name evidence="1" type="ORF">C4B60_18735</name>
</gene>
<keyword evidence="2" id="KW-1185">Reference proteome</keyword>
<dbReference type="SUPFAM" id="SSF56059">
    <property type="entry name" value="Glutathione synthetase ATP-binding domain-like"/>
    <property type="match status" value="1"/>
</dbReference>
<evidence type="ECO:0008006" key="3">
    <source>
        <dbReference type="Google" id="ProtNLM"/>
    </source>
</evidence>
<evidence type="ECO:0000313" key="1">
    <source>
        <dbReference type="EMBL" id="PPA68948.1"/>
    </source>
</evidence>
<dbReference type="Proteomes" id="UP000239047">
    <property type="component" value="Unassembled WGS sequence"/>
</dbReference>
<name>A0A2S5G7J6_9BACL</name>
<dbReference type="EMBL" id="PREZ01000008">
    <property type="protein sequence ID" value="PPA68948.1"/>
    <property type="molecule type" value="Genomic_DNA"/>
</dbReference>
<dbReference type="Pfam" id="PF14398">
    <property type="entry name" value="ATPgrasp_YheCD"/>
    <property type="match status" value="1"/>
</dbReference>
<proteinExistence type="predicted"/>
<dbReference type="AlphaFoldDB" id="A0A2S5G7J6"/>
<organism evidence="1 2">
    <name type="scientific">Jeotgalibacillus proteolyticus</name>
    <dbReference type="NCBI Taxonomy" id="2082395"/>
    <lineage>
        <taxon>Bacteria</taxon>
        <taxon>Bacillati</taxon>
        <taxon>Bacillota</taxon>
        <taxon>Bacilli</taxon>
        <taxon>Bacillales</taxon>
        <taxon>Caryophanaceae</taxon>
        <taxon>Jeotgalibacillus</taxon>
    </lineage>
</organism>
<comment type="caution">
    <text evidence="1">The sequence shown here is derived from an EMBL/GenBank/DDBJ whole genome shotgun (WGS) entry which is preliminary data.</text>
</comment>